<feature type="domain" description="Reverse transcriptase" evidence="1">
    <location>
        <begin position="1"/>
        <end position="310"/>
    </location>
</feature>
<dbReference type="PANTHER" id="PTHR33116">
    <property type="entry name" value="REVERSE TRANSCRIPTASE ZINC-BINDING DOMAIN-CONTAINING PROTEIN-RELATED-RELATED"/>
    <property type="match status" value="1"/>
</dbReference>
<evidence type="ECO:0000313" key="2">
    <source>
        <dbReference type="Proteomes" id="UP001515500"/>
    </source>
</evidence>
<keyword evidence="2" id="KW-1185">Reference proteome</keyword>
<accession>A0AB40CJR7</accession>
<reference evidence="3" key="1">
    <citation type="submission" date="2025-08" db="UniProtKB">
        <authorList>
            <consortium name="RefSeq"/>
        </authorList>
    </citation>
    <scope>IDENTIFICATION</scope>
</reference>
<dbReference type="PROSITE" id="PS50878">
    <property type="entry name" value="RT_POL"/>
    <property type="match status" value="1"/>
</dbReference>
<dbReference type="InterPro" id="IPR000477">
    <property type="entry name" value="RT_dom"/>
</dbReference>
<evidence type="ECO:0000259" key="1">
    <source>
        <dbReference type="PROSITE" id="PS50878"/>
    </source>
</evidence>
<dbReference type="GeneID" id="120276209"/>
<dbReference type="RefSeq" id="XP_039138867.1">
    <property type="nucleotide sequence ID" value="XM_039282933.1"/>
</dbReference>
<organism evidence="2 3">
    <name type="scientific">Dioscorea cayennensis subsp. rotundata</name>
    <name type="common">White Guinea yam</name>
    <name type="synonym">Dioscorea rotundata</name>
    <dbReference type="NCBI Taxonomy" id="55577"/>
    <lineage>
        <taxon>Eukaryota</taxon>
        <taxon>Viridiplantae</taxon>
        <taxon>Streptophyta</taxon>
        <taxon>Embryophyta</taxon>
        <taxon>Tracheophyta</taxon>
        <taxon>Spermatophyta</taxon>
        <taxon>Magnoliopsida</taxon>
        <taxon>Liliopsida</taxon>
        <taxon>Dioscoreales</taxon>
        <taxon>Dioscoreaceae</taxon>
        <taxon>Dioscorea</taxon>
    </lineage>
</organism>
<dbReference type="CDD" id="cd01650">
    <property type="entry name" value="RT_nLTR_like"/>
    <property type="match status" value="1"/>
</dbReference>
<protein>
    <submittedName>
        <fullName evidence="3">Uncharacterized protein LOC120276209</fullName>
    </submittedName>
</protein>
<dbReference type="Pfam" id="PF00078">
    <property type="entry name" value="RVT_1"/>
    <property type="match status" value="1"/>
</dbReference>
<proteinExistence type="predicted"/>
<dbReference type="PANTHER" id="PTHR33116:SF78">
    <property type="entry name" value="OS12G0587133 PROTEIN"/>
    <property type="match status" value="1"/>
</dbReference>
<dbReference type="SUPFAM" id="SSF56672">
    <property type="entry name" value="DNA/RNA polymerases"/>
    <property type="match status" value="1"/>
</dbReference>
<dbReference type="Pfam" id="PF13966">
    <property type="entry name" value="zf-RVT"/>
    <property type="match status" value="1"/>
</dbReference>
<gene>
    <name evidence="3" type="primary">LOC120276209</name>
</gene>
<dbReference type="InterPro" id="IPR043502">
    <property type="entry name" value="DNA/RNA_pol_sf"/>
</dbReference>
<evidence type="ECO:0000313" key="3">
    <source>
        <dbReference type="RefSeq" id="XP_039138867.1"/>
    </source>
</evidence>
<name>A0AB40CJR7_DIOCR</name>
<dbReference type="InterPro" id="IPR026960">
    <property type="entry name" value="RVT-Znf"/>
</dbReference>
<dbReference type="Proteomes" id="UP001515500">
    <property type="component" value="Chromosome 14"/>
</dbReference>
<sequence length="613" mass="69142">MGLNPGIPPCFSSFASFSKQEARIKGKPDIPENGFSVEIPNNPEGRVQRGDPIGPDIGYRGWKKKTKIISLAFAITATGLKILASRLSSVISNLVDDSQSGFIKGRCIADNIIGAQEVIFNLQKRKSLGYVFKVDFAKAFDSLDWNFLLDVLAARGFRPRWLSWIHTILCSAKTQFIINGTTQVYIRCRRGLRQGDPLSSLLFALVVDVLSAMFFHALRSKVLFGVPLNQFDSICHLQYADDLLIFSAGGQDDLRIIKLILYVFEGSSGLSINFSKSWVPLSGKRPKRLDWDKLIGAVRSRLTPWKANYLSLGGRLTLINSVLSTVPVYWMSVFKLPAWVIKDIDQFRRDFLWKGPDLGSKGIRLVAWNRITRPKDMGGWGILNLSDFNIALLGKWSWKLSCNPNCGWAKIIYINYLNRSPTGVLSYTPPRNKSFFWAGVIPALLPFRSCIKLNQDDSPNWVLEKNGKFTVKSFYKFLIDSGLYSPLYSHFWKTRSPSKITLFCWLAGEDKILTLTNLFKRRCNFQNTSDICVLCHNASEDLDHLFLNCTFSNRIWHFFFNSLTQSSLHNLSPRSGLPGYHPLIFNSDASGISSPERSYGISGLNGIPVFFST</sequence>
<dbReference type="AlphaFoldDB" id="A0AB40CJR7"/>